<dbReference type="InterPro" id="IPR012908">
    <property type="entry name" value="PGAP1-ab_dom-like"/>
</dbReference>
<protein>
    <submittedName>
        <fullName evidence="2">PGAP1-like protein</fullName>
    </submittedName>
</protein>
<evidence type="ECO:0000259" key="1">
    <source>
        <dbReference type="Pfam" id="PF07819"/>
    </source>
</evidence>
<gene>
    <name evidence="2" type="ORF">SAMN06272737_101246</name>
</gene>
<proteinExistence type="predicted"/>
<dbReference type="AlphaFoldDB" id="A0A238UR14"/>
<keyword evidence="3" id="KW-1185">Reference proteome</keyword>
<dbReference type="Gene3D" id="3.40.50.1820">
    <property type="entry name" value="alpha/beta hydrolase"/>
    <property type="match status" value="1"/>
</dbReference>
<evidence type="ECO:0000313" key="2">
    <source>
        <dbReference type="EMBL" id="SNR24354.1"/>
    </source>
</evidence>
<organism evidence="2 3">
    <name type="scientific">Blastococcus mobilis</name>
    <dbReference type="NCBI Taxonomy" id="1938746"/>
    <lineage>
        <taxon>Bacteria</taxon>
        <taxon>Bacillati</taxon>
        <taxon>Actinomycetota</taxon>
        <taxon>Actinomycetes</taxon>
        <taxon>Geodermatophilales</taxon>
        <taxon>Geodermatophilaceae</taxon>
        <taxon>Blastococcus</taxon>
    </lineage>
</organism>
<reference evidence="2 3" key="1">
    <citation type="submission" date="2017-06" db="EMBL/GenBank/DDBJ databases">
        <authorList>
            <person name="Kim H.J."/>
            <person name="Triplett B.A."/>
        </authorList>
    </citation>
    <scope>NUCLEOTIDE SEQUENCE [LARGE SCALE GENOMIC DNA]</scope>
    <source>
        <strain evidence="2 3">DSM 44272</strain>
    </source>
</reference>
<name>A0A238UR14_9ACTN</name>
<sequence length="567" mass="62376">MNSVDGDVHEARPLILIRGFGGLGTADERRVAYQGFNDGTVYPHKRGENYIYEGLVLRLLKSDWQYQDATNIVSYHSRPQTAPEVLPSELTGLRSFFEGRLVADPAMALDIVRQTRSVANTIWVFRYYDFEDRSFSTYGAELVRLIDFIRALAGELRQPVPKVDVIAHSMGGLIVRHAVQVDYPRLKGGAPRAAEEHINKIVTLGTPHQGISFQVLDQLGGLGASEEIEAFSPDGPAATSPDAGAWSFRTFHEHMDPRRLLTVVGTNYRTYGNGAASLLNRLAAVPGEFGPRYNRSDGLVKQANAQVPGAPRTFVHKCHGGEDSLVTSRESFEVAMRFLHGDVRARLRLADGRVTRGKDAFGRSEFFLGVCVKPRGVDFELFHQSAEAENCYGPFTSVQLDDDISERGFDWADPADRLVWEGWLDTRARGGAGPARSDLVIRFDVYVGERDSWGLGFSDNLVFQKQYYVQAFSDPELRLYLHTGEHYLSAQRPADAGELIGVVDEAARDQDDPSVTACERGDGEWLIPVKGTGFEATFGLSLTRVEADTGASGSIPGPAPTVATTDS</sequence>
<dbReference type="SUPFAM" id="SSF53474">
    <property type="entry name" value="alpha/beta-Hydrolases"/>
    <property type="match status" value="1"/>
</dbReference>
<feature type="domain" description="GPI inositol-deacylase PGAP1-like alpha/beta" evidence="1">
    <location>
        <begin position="128"/>
        <end position="210"/>
    </location>
</feature>
<dbReference type="Pfam" id="PF07819">
    <property type="entry name" value="PGAP1"/>
    <property type="match status" value="1"/>
</dbReference>
<dbReference type="EMBL" id="FZNO01000001">
    <property type="protein sequence ID" value="SNR24354.1"/>
    <property type="molecule type" value="Genomic_DNA"/>
</dbReference>
<dbReference type="GO" id="GO:0016788">
    <property type="term" value="F:hydrolase activity, acting on ester bonds"/>
    <property type="evidence" value="ECO:0007669"/>
    <property type="project" value="InterPro"/>
</dbReference>
<evidence type="ECO:0000313" key="3">
    <source>
        <dbReference type="Proteomes" id="UP000198403"/>
    </source>
</evidence>
<dbReference type="OrthoDB" id="556502at2"/>
<accession>A0A238UR14</accession>
<dbReference type="RefSeq" id="WP_089334879.1">
    <property type="nucleotide sequence ID" value="NZ_FZNO01000001.1"/>
</dbReference>
<dbReference type="Proteomes" id="UP000198403">
    <property type="component" value="Unassembled WGS sequence"/>
</dbReference>
<dbReference type="InterPro" id="IPR029058">
    <property type="entry name" value="AB_hydrolase_fold"/>
</dbReference>